<evidence type="ECO:0000313" key="6">
    <source>
        <dbReference type="Proteomes" id="UP000295453"/>
    </source>
</evidence>
<evidence type="ECO:0000259" key="4">
    <source>
        <dbReference type="PROSITE" id="PS50949"/>
    </source>
</evidence>
<keyword evidence="3" id="KW-0804">Transcription</keyword>
<dbReference type="SUPFAM" id="SSF48008">
    <property type="entry name" value="GntR ligand-binding domain-like"/>
    <property type="match status" value="1"/>
</dbReference>
<evidence type="ECO:0000256" key="3">
    <source>
        <dbReference type="ARBA" id="ARBA00023163"/>
    </source>
</evidence>
<dbReference type="Proteomes" id="UP000295453">
    <property type="component" value="Unassembled WGS sequence"/>
</dbReference>
<dbReference type="Gene3D" id="1.10.10.10">
    <property type="entry name" value="Winged helix-like DNA-binding domain superfamily/Winged helix DNA-binding domain"/>
    <property type="match status" value="1"/>
</dbReference>
<comment type="caution">
    <text evidence="5">The sequence shown here is derived from an EMBL/GenBank/DDBJ whole genome shotgun (WGS) entry which is preliminary data.</text>
</comment>
<evidence type="ECO:0000256" key="1">
    <source>
        <dbReference type="ARBA" id="ARBA00023015"/>
    </source>
</evidence>
<dbReference type="SUPFAM" id="SSF46785">
    <property type="entry name" value="Winged helix' DNA-binding domain"/>
    <property type="match status" value="1"/>
</dbReference>
<name>A0A4R1CHP5_9ACTN</name>
<keyword evidence="1" id="KW-0805">Transcription regulation</keyword>
<dbReference type="Pfam" id="PF07729">
    <property type="entry name" value="FCD"/>
    <property type="match status" value="1"/>
</dbReference>
<dbReference type="PANTHER" id="PTHR43537">
    <property type="entry name" value="TRANSCRIPTIONAL REGULATOR, GNTR FAMILY"/>
    <property type="match status" value="1"/>
</dbReference>
<dbReference type="Pfam" id="PF00392">
    <property type="entry name" value="GntR"/>
    <property type="match status" value="1"/>
</dbReference>
<dbReference type="AlphaFoldDB" id="A0A4R1CHP5"/>
<dbReference type="Gene3D" id="1.20.120.530">
    <property type="entry name" value="GntR ligand-binding domain-like"/>
    <property type="match status" value="1"/>
</dbReference>
<dbReference type="SMART" id="SM00895">
    <property type="entry name" value="FCD"/>
    <property type="match status" value="1"/>
</dbReference>
<organism evidence="5 6">
    <name type="scientific">Nocardioides jejuensis</name>
    <dbReference type="NCBI Taxonomy" id="2502782"/>
    <lineage>
        <taxon>Bacteria</taxon>
        <taxon>Bacillati</taxon>
        <taxon>Actinomycetota</taxon>
        <taxon>Actinomycetes</taxon>
        <taxon>Propionibacteriales</taxon>
        <taxon>Nocardioidaceae</taxon>
        <taxon>Nocardioides</taxon>
    </lineage>
</organism>
<sequence>MTVENGAVSARYRSLKDLTCEDLRTRIVDGRLAPGERLVERDLAEQLEVSRIVVREAIAHLVSEGLAVTLPRRGAQVAPLDVDDVSNLFDIRVALDALAARTAAKRRTDDDLAALDRALRAAGEATAAGDHDRAAQLNADFHDLLMDAAHNPQLAVLHRSISGQVRRVFRITQDVAPEQLHHEHEDLLAAVRAGDSRAAARAATHHVESARAGALERLRALRA</sequence>
<proteinExistence type="predicted"/>
<dbReference type="OrthoDB" id="8663149at2"/>
<gene>
    <name evidence="5" type="ORF">EPD65_02645</name>
</gene>
<dbReference type="InterPro" id="IPR011711">
    <property type="entry name" value="GntR_C"/>
</dbReference>
<dbReference type="InterPro" id="IPR036390">
    <property type="entry name" value="WH_DNA-bd_sf"/>
</dbReference>
<dbReference type="GO" id="GO:0003677">
    <property type="term" value="F:DNA binding"/>
    <property type="evidence" value="ECO:0007669"/>
    <property type="project" value="UniProtKB-KW"/>
</dbReference>
<dbReference type="PRINTS" id="PR00035">
    <property type="entry name" value="HTHGNTR"/>
</dbReference>
<dbReference type="CDD" id="cd07377">
    <property type="entry name" value="WHTH_GntR"/>
    <property type="match status" value="1"/>
</dbReference>
<protein>
    <submittedName>
        <fullName evidence="5">GntR family transcriptional regulator</fullName>
    </submittedName>
</protein>
<dbReference type="PANTHER" id="PTHR43537:SF5">
    <property type="entry name" value="UXU OPERON TRANSCRIPTIONAL REGULATOR"/>
    <property type="match status" value="1"/>
</dbReference>
<dbReference type="PROSITE" id="PS50949">
    <property type="entry name" value="HTH_GNTR"/>
    <property type="match status" value="1"/>
</dbReference>
<evidence type="ECO:0000256" key="2">
    <source>
        <dbReference type="ARBA" id="ARBA00023125"/>
    </source>
</evidence>
<keyword evidence="2" id="KW-0238">DNA-binding</keyword>
<dbReference type="SMART" id="SM00345">
    <property type="entry name" value="HTH_GNTR"/>
    <property type="match status" value="1"/>
</dbReference>
<accession>A0A4R1CHP5</accession>
<keyword evidence="6" id="KW-1185">Reference proteome</keyword>
<reference evidence="5 6" key="1">
    <citation type="submission" date="2019-03" db="EMBL/GenBank/DDBJ databases">
        <authorList>
            <person name="Kim M.K.M."/>
        </authorList>
    </citation>
    <scope>NUCLEOTIDE SEQUENCE [LARGE SCALE GENOMIC DNA]</scope>
    <source>
        <strain evidence="5 6">18JY15-6</strain>
    </source>
</reference>
<dbReference type="EMBL" id="SJZJ01000003">
    <property type="protein sequence ID" value="TCJ30491.1"/>
    <property type="molecule type" value="Genomic_DNA"/>
</dbReference>
<dbReference type="RefSeq" id="WP_131581616.1">
    <property type="nucleotide sequence ID" value="NZ_SJZJ01000003.1"/>
</dbReference>
<dbReference type="InterPro" id="IPR000524">
    <property type="entry name" value="Tscrpt_reg_HTH_GntR"/>
</dbReference>
<dbReference type="GO" id="GO:0003700">
    <property type="term" value="F:DNA-binding transcription factor activity"/>
    <property type="evidence" value="ECO:0007669"/>
    <property type="project" value="InterPro"/>
</dbReference>
<dbReference type="InterPro" id="IPR008920">
    <property type="entry name" value="TF_FadR/GntR_C"/>
</dbReference>
<evidence type="ECO:0000313" key="5">
    <source>
        <dbReference type="EMBL" id="TCJ30491.1"/>
    </source>
</evidence>
<feature type="domain" description="HTH gntR-type" evidence="4">
    <location>
        <begin position="13"/>
        <end position="80"/>
    </location>
</feature>
<dbReference type="InterPro" id="IPR036388">
    <property type="entry name" value="WH-like_DNA-bd_sf"/>
</dbReference>